<evidence type="ECO:0008006" key="4">
    <source>
        <dbReference type="Google" id="ProtNLM"/>
    </source>
</evidence>
<feature type="transmembrane region" description="Helical" evidence="1">
    <location>
        <begin position="12"/>
        <end position="32"/>
    </location>
</feature>
<dbReference type="Pfam" id="PF11735">
    <property type="entry name" value="CAP59_mtransfer"/>
    <property type="match status" value="1"/>
</dbReference>
<keyword evidence="1" id="KW-0812">Transmembrane</keyword>
<name>S8AEN7_DACHA</name>
<comment type="caution">
    <text evidence="2">The sequence shown here is derived from an EMBL/GenBank/DDBJ whole genome shotgun (WGS) entry which is preliminary data.</text>
</comment>
<evidence type="ECO:0000313" key="2">
    <source>
        <dbReference type="EMBL" id="EPS39616.1"/>
    </source>
</evidence>
<dbReference type="InterPro" id="IPR021047">
    <property type="entry name" value="Mannosyltransferase_CMT1"/>
</dbReference>
<keyword evidence="1" id="KW-1133">Transmembrane helix</keyword>
<gene>
    <name evidence="2" type="ORF">H072_6602</name>
</gene>
<protein>
    <recommendedName>
        <fullName evidence="4">Alpha-1,3-mannosyltransferase CMT1</fullName>
    </recommendedName>
</protein>
<accession>S8AEN7</accession>
<dbReference type="OrthoDB" id="262547at2759"/>
<reference evidence="2 3" key="1">
    <citation type="journal article" date="2013" name="PLoS Genet.">
        <title>Genomic mechanisms accounting for the adaptation to parasitism in nematode-trapping fungi.</title>
        <authorList>
            <person name="Meerupati T."/>
            <person name="Andersson K.M."/>
            <person name="Friman E."/>
            <person name="Kumar D."/>
            <person name="Tunlid A."/>
            <person name="Ahren D."/>
        </authorList>
    </citation>
    <scope>NUCLEOTIDE SEQUENCE [LARGE SCALE GENOMIC DNA]</scope>
    <source>
        <strain evidence="2 3">CBS 200.50</strain>
    </source>
</reference>
<dbReference type="PANTHER" id="PTHR34144">
    <property type="entry name" value="CHROMOSOME 8, WHOLE GENOME SHOTGUN SEQUENCE"/>
    <property type="match status" value="1"/>
</dbReference>
<dbReference type="AlphaFoldDB" id="S8AEN7"/>
<dbReference type="OMA" id="CYMGEPT"/>
<sequence length="470" mass="53216">MALSRRFHRLRIGLILSIVGTFYLGYHLSSILRPKLSLKPARLTQLQGPIPPKKEWHPDPVRNGDLRLLAQGNQYVRMILDSTAINSTIHRLDCPRPKPGRYEYLANSVSETEGKYPSTRKPKYFFALNLFECRHILPTLLGSILEVVRMLGPEKCTLSIVEGRSNDGTFEVLKLLIPVFKQMGLKYYFGSNDINPKGDGSDRIISLAILRNLALKPLVQNANLYPLNIYQTTVIFINDVAICAEDILELLHQRRKQSAHMTCAMDWVSDGGAFYDVWVSRGMNGDLFFEIPQDASWSFAGNLFWNDQKTRGRLLGKVPFQVFSCWNGAVTFVADPIITGDIEFRSKALSGFREDGTRKAVECHLGEPVHLCKDLWYHNYNRIAVVPSVNLGYFVDSGNKTKSKNGWTSENIDLYEGKIDMDPSKWPGEMIKWDPKPPGTIKCIPIWHQTSWVPWDEGLDLLAAGNATTL</sequence>
<dbReference type="PANTHER" id="PTHR34144:SF5">
    <property type="entry name" value="ALPHA-1,3-MANNOSYLTRANSFERASE CMT1"/>
    <property type="match status" value="1"/>
</dbReference>
<dbReference type="EMBL" id="AQGS01000466">
    <property type="protein sequence ID" value="EPS39616.1"/>
    <property type="molecule type" value="Genomic_DNA"/>
</dbReference>
<keyword evidence="1" id="KW-0472">Membrane</keyword>
<proteinExistence type="predicted"/>
<evidence type="ECO:0000256" key="1">
    <source>
        <dbReference type="SAM" id="Phobius"/>
    </source>
</evidence>
<dbReference type="eggNOG" id="ENOG502QRBX">
    <property type="taxonomic scope" value="Eukaryota"/>
</dbReference>
<dbReference type="Proteomes" id="UP000015100">
    <property type="component" value="Unassembled WGS sequence"/>
</dbReference>
<keyword evidence="3" id="KW-1185">Reference proteome</keyword>
<reference evidence="3" key="2">
    <citation type="submission" date="2013-04" db="EMBL/GenBank/DDBJ databases">
        <title>Genomic mechanisms accounting for the adaptation to parasitism in nematode-trapping fungi.</title>
        <authorList>
            <person name="Ahren D.G."/>
        </authorList>
    </citation>
    <scope>NUCLEOTIDE SEQUENCE [LARGE SCALE GENOMIC DNA]</scope>
    <source>
        <strain evidence="3">CBS 200.50</strain>
    </source>
</reference>
<organism evidence="2 3">
    <name type="scientific">Dactylellina haptotyla (strain CBS 200.50)</name>
    <name type="common">Nematode-trapping fungus</name>
    <name type="synonym">Monacrosporium haptotylum</name>
    <dbReference type="NCBI Taxonomy" id="1284197"/>
    <lineage>
        <taxon>Eukaryota</taxon>
        <taxon>Fungi</taxon>
        <taxon>Dikarya</taxon>
        <taxon>Ascomycota</taxon>
        <taxon>Pezizomycotina</taxon>
        <taxon>Orbiliomycetes</taxon>
        <taxon>Orbiliales</taxon>
        <taxon>Orbiliaceae</taxon>
        <taxon>Dactylellina</taxon>
    </lineage>
</organism>
<dbReference type="HOGENOM" id="CLU_036740_1_0_1"/>
<evidence type="ECO:0000313" key="3">
    <source>
        <dbReference type="Proteomes" id="UP000015100"/>
    </source>
</evidence>